<dbReference type="PANTHER" id="PTHR42879:SF2">
    <property type="entry name" value="3-OXOACYL-[ACYL-CARRIER-PROTEIN] REDUCTASE FABG"/>
    <property type="match status" value="1"/>
</dbReference>
<evidence type="ECO:0000313" key="5">
    <source>
        <dbReference type="Proteomes" id="UP000252458"/>
    </source>
</evidence>
<proteinExistence type="inferred from homology"/>
<evidence type="ECO:0000256" key="1">
    <source>
        <dbReference type="ARBA" id="ARBA00006484"/>
    </source>
</evidence>
<organism evidence="4 5">
    <name type="scientific">Burkholderia reimsis</name>
    <dbReference type="NCBI Taxonomy" id="2234132"/>
    <lineage>
        <taxon>Bacteria</taxon>
        <taxon>Pseudomonadati</taxon>
        <taxon>Pseudomonadota</taxon>
        <taxon>Betaproteobacteria</taxon>
        <taxon>Burkholderiales</taxon>
        <taxon>Burkholderiaceae</taxon>
        <taxon>Burkholderia</taxon>
    </lineage>
</organism>
<keyword evidence="2" id="KW-0560">Oxidoreductase</keyword>
<dbReference type="EMBL" id="QMFZ01000024">
    <property type="protein sequence ID" value="RBB36333.1"/>
    <property type="molecule type" value="Genomic_DNA"/>
</dbReference>
<protein>
    <submittedName>
        <fullName evidence="4">SDR family NAD(P)-dependent oxidoreductase</fullName>
    </submittedName>
</protein>
<sequence>MSSRTYLVTGATRGIGLAVSTLLARHGHHVIGLARNVQGIDFPGELRACDLADIEQTAATLARIGEQHVVDGIVNNAGIVMPQPLGQIDFRSLQTVFDLNVRAAIQVTQHFADAMKARGHGRIVNICSRAIFGSLDRTAYSAAKSALVGCTRTWALELAEHGVTVNAVAPGPIETELFRLTRPVGSEAERKVLATIPARRLGTPDDVAAAIAFFLSDEAGFVTGQVLAVDGGGSLGGRS</sequence>
<dbReference type="InterPro" id="IPR036291">
    <property type="entry name" value="NAD(P)-bd_dom_sf"/>
</dbReference>
<feature type="domain" description="Ketoreductase" evidence="3">
    <location>
        <begin position="4"/>
        <end position="171"/>
    </location>
</feature>
<dbReference type="PRINTS" id="PR00081">
    <property type="entry name" value="GDHRDH"/>
</dbReference>
<dbReference type="InterPro" id="IPR057326">
    <property type="entry name" value="KR_dom"/>
</dbReference>
<name>A0A365QPV2_9BURK</name>
<dbReference type="Gene3D" id="3.40.50.720">
    <property type="entry name" value="NAD(P)-binding Rossmann-like Domain"/>
    <property type="match status" value="1"/>
</dbReference>
<dbReference type="GO" id="GO:0016491">
    <property type="term" value="F:oxidoreductase activity"/>
    <property type="evidence" value="ECO:0007669"/>
    <property type="project" value="UniProtKB-KW"/>
</dbReference>
<accession>A0A365QPV2</accession>
<keyword evidence="5" id="KW-1185">Reference proteome</keyword>
<reference evidence="4 5" key="1">
    <citation type="submission" date="2018-06" db="EMBL/GenBank/DDBJ databases">
        <title>Draft genome sequence of Burkholderia reimsis strain BE51 isolated from a French agricultural soil.</title>
        <authorList>
            <person name="Esmaeel Q."/>
        </authorList>
    </citation>
    <scope>NUCLEOTIDE SEQUENCE [LARGE SCALE GENOMIC DNA]</scope>
    <source>
        <strain evidence="4 5">BE51</strain>
    </source>
</reference>
<dbReference type="InterPro" id="IPR050259">
    <property type="entry name" value="SDR"/>
</dbReference>
<dbReference type="FunFam" id="3.40.50.720:FF:000173">
    <property type="entry name" value="3-oxoacyl-[acyl-carrier protein] reductase"/>
    <property type="match status" value="1"/>
</dbReference>
<evidence type="ECO:0000313" key="4">
    <source>
        <dbReference type="EMBL" id="RBB36333.1"/>
    </source>
</evidence>
<dbReference type="Pfam" id="PF13561">
    <property type="entry name" value="adh_short_C2"/>
    <property type="match status" value="1"/>
</dbReference>
<dbReference type="CDD" id="cd05233">
    <property type="entry name" value="SDR_c"/>
    <property type="match status" value="1"/>
</dbReference>
<dbReference type="RefSeq" id="WP_021161665.1">
    <property type="nucleotide sequence ID" value="NZ_QMFZ01000024.1"/>
</dbReference>
<dbReference type="PRINTS" id="PR00080">
    <property type="entry name" value="SDRFAMILY"/>
</dbReference>
<comment type="similarity">
    <text evidence="1">Belongs to the short-chain dehydrogenases/reductases (SDR) family.</text>
</comment>
<dbReference type="AlphaFoldDB" id="A0A365QPV2"/>
<evidence type="ECO:0000259" key="3">
    <source>
        <dbReference type="SMART" id="SM00822"/>
    </source>
</evidence>
<comment type="caution">
    <text evidence="4">The sequence shown here is derived from an EMBL/GenBank/DDBJ whole genome shotgun (WGS) entry which is preliminary data.</text>
</comment>
<dbReference type="NCBIfam" id="NF005753">
    <property type="entry name" value="PRK07577.1"/>
    <property type="match status" value="1"/>
</dbReference>
<dbReference type="Proteomes" id="UP000252458">
    <property type="component" value="Unassembled WGS sequence"/>
</dbReference>
<gene>
    <name evidence="4" type="ORF">DPV79_25700</name>
</gene>
<dbReference type="PANTHER" id="PTHR42879">
    <property type="entry name" value="3-OXOACYL-(ACYL-CARRIER-PROTEIN) REDUCTASE"/>
    <property type="match status" value="1"/>
</dbReference>
<dbReference type="SMART" id="SM00822">
    <property type="entry name" value="PKS_KR"/>
    <property type="match status" value="1"/>
</dbReference>
<dbReference type="SUPFAM" id="SSF51735">
    <property type="entry name" value="NAD(P)-binding Rossmann-fold domains"/>
    <property type="match status" value="1"/>
</dbReference>
<dbReference type="InterPro" id="IPR002347">
    <property type="entry name" value="SDR_fam"/>
</dbReference>
<evidence type="ECO:0000256" key="2">
    <source>
        <dbReference type="ARBA" id="ARBA00023002"/>
    </source>
</evidence>